<dbReference type="OrthoDB" id="5231159at2759"/>
<evidence type="ECO:0000259" key="6">
    <source>
        <dbReference type="PROSITE" id="PS50865"/>
    </source>
</evidence>
<evidence type="ECO:0000313" key="8">
    <source>
        <dbReference type="Proteomes" id="UP000807306"/>
    </source>
</evidence>
<evidence type="ECO:0000313" key="7">
    <source>
        <dbReference type="EMBL" id="KAF9521227.1"/>
    </source>
</evidence>
<evidence type="ECO:0000256" key="4">
    <source>
        <dbReference type="PROSITE-ProRule" id="PRU00134"/>
    </source>
</evidence>
<sequence length="203" mass="22770">MNNYHRSCHTCNSAVRPDGGNPKACGQCQLVRYCSTDCQSLNWPDHKPVCRFSRNALKNSIEAAYGNTQERRRLQDLAEAWFTSASSHLKYVALDRLQVDLVSSTQQLIENILWVTIKTSFGQATEGREPAFDISSMRTLPIREVYTLPDIIVNGDNLYKNGFSEVLALREQQRQLGAEAIIVVAACPVFSLFFFAVFAVVST</sequence>
<dbReference type="GO" id="GO:0008270">
    <property type="term" value="F:zinc ion binding"/>
    <property type="evidence" value="ECO:0007669"/>
    <property type="project" value="UniProtKB-KW"/>
</dbReference>
<keyword evidence="3" id="KW-0862">Zinc</keyword>
<dbReference type="SUPFAM" id="SSF144232">
    <property type="entry name" value="HIT/MYND zinc finger-like"/>
    <property type="match status" value="1"/>
</dbReference>
<keyword evidence="5" id="KW-0472">Membrane</keyword>
<evidence type="ECO:0000256" key="5">
    <source>
        <dbReference type="SAM" id="Phobius"/>
    </source>
</evidence>
<dbReference type="EMBL" id="MU158246">
    <property type="protein sequence ID" value="KAF9521227.1"/>
    <property type="molecule type" value="Genomic_DNA"/>
</dbReference>
<gene>
    <name evidence="7" type="ORF">CPB83DRAFT_900984</name>
</gene>
<protein>
    <recommendedName>
        <fullName evidence="6">MYND-type domain-containing protein</fullName>
    </recommendedName>
</protein>
<accession>A0A9P6E0Z1</accession>
<name>A0A9P6E0Z1_9AGAR</name>
<feature type="domain" description="MYND-type" evidence="6">
    <location>
        <begin position="8"/>
        <end position="50"/>
    </location>
</feature>
<dbReference type="Pfam" id="PF01753">
    <property type="entry name" value="zf-MYND"/>
    <property type="match status" value="1"/>
</dbReference>
<reference evidence="7" key="1">
    <citation type="submission" date="2020-11" db="EMBL/GenBank/DDBJ databases">
        <authorList>
            <consortium name="DOE Joint Genome Institute"/>
            <person name="Ahrendt S."/>
            <person name="Riley R."/>
            <person name="Andreopoulos W."/>
            <person name="Labutti K."/>
            <person name="Pangilinan J."/>
            <person name="Ruiz-Duenas F.J."/>
            <person name="Barrasa J.M."/>
            <person name="Sanchez-Garcia M."/>
            <person name="Camarero S."/>
            <person name="Miyauchi S."/>
            <person name="Serrano A."/>
            <person name="Linde D."/>
            <person name="Babiker R."/>
            <person name="Drula E."/>
            <person name="Ayuso-Fernandez I."/>
            <person name="Pacheco R."/>
            <person name="Padilla G."/>
            <person name="Ferreira P."/>
            <person name="Barriuso J."/>
            <person name="Kellner H."/>
            <person name="Castanera R."/>
            <person name="Alfaro M."/>
            <person name="Ramirez L."/>
            <person name="Pisabarro A.G."/>
            <person name="Kuo A."/>
            <person name="Tritt A."/>
            <person name="Lipzen A."/>
            <person name="He G."/>
            <person name="Yan M."/>
            <person name="Ng V."/>
            <person name="Cullen D."/>
            <person name="Martin F."/>
            <person name="Rosso M.-N."/>
            <person name="Henrissat B."/>
            <person name="Hibbett D."/>
            <person name="Martinez A.T."/>
            <person name="Grigoriev I.V."/>
        </authorList>
    </citation>
    <scope>NUCLEOTIDE SEQUENCE</scope>
    <source>
        <strain evidence="7">CBS 506.95</strain>
    </source>
</reference>
<evidence type="ECO:0000256" key="1">
    <source>
        <dbReference type="ARBA" id="ARBA00022723"/>
    </source>
</evidence>
<dbReference type="Gene3D" id="6.10.140.2220">
    <property type="match status" value="1"/>
</dbReference>
<keyword evidence="5" id="KW-1133">Transmembrane helix</keyword>
<keyword evidence="1" id="KW-0479">Metal-binding</keyword>
<evidence type="ECO:0000256" key="2">
    <source>
        <dbReference type="ARBA" id="ARBA00022771"/>
    </source>
</evidence>
<dbReference type="InterPro" id="IPR002893">
    <property type="entry name" value="Znf_MYND"/>
</dbReference>
<keyword evidence="2 4" id="KW-0863">Zinc-finger</keyword>
<keyword evidence="8" id="KW-1185">Reference proteome</keyword>
<organism evidence="7 8">
    <name type="scientific">Crepidotus variabilis</name>
    <dbReference type="NCBI Taxonomy" id="179855"/>
    <lineage>
        <taxon>Eukaryota</taxon>
        <taxon>Fungi</taxon>
        <taxon>Dikarya</taxon>
        <taxon>Basidiomycota</taxon>
        <taxon>Agaricomycotina</taxon>
        <taxon>Agaricomycetes</taxon>
        <taxon>Agaricomycetidae</taxon>
        <taxon>Agaricales</taxon>
        <taxon>Agaricineae</taxon>
        <taxon>Crepidotaceae</taxon>
        <taxon>Crepidotus</taxon>
    </lineage>
</organism>
<dbReference type="Proteomes" id="UP000807306">
    <property type="component" value="Unassembled WGS sequence"/>
</dbReference>
<keyword evidence="5" id="KW-0812">Transmembrane</keyword>
<dbReference type="PROSITE" id="PS50865">
    <property type="entry name" value="ZF_MYND_2"/>
    <property type="match status" value="1"/>
</dbReference>
<dbReference type="AlphaFoldDB" id="A0A9P6E0Z1"/>
<feature type="transmembrane region" description="Helical" evidence="5">
    <location>
        <begin position="180"/>
        <end position="201"/>
    </location>
</feature>
<proteinExistence type="predicted"/>
<comment type="caution">
    <text evidence="7">The sequence shown here is derived from an EMBL/GenBank/DDBJ whole genome shotgun (WGS) entry which is preliminary data.</text>
</comment>
<evidence type="ECO:0000256" key="3">
    <source>
        <dbReference type="ARBA" id="ARBA00022833"/>
    </source>
</evidence>